<gene>
    <name evidence="2" type="ORF">HNQ80_004222</name>
</gene>
<dbReference type="GO" id="GO:0052689">
    <property type="term" value="F:carboxylic ester hydrolase activity"/>
    <property type="evidence" value="ECO:0007669"/>
    <property type="project" value="TreeGrafter"/>
</dbReference>
<dbReference type="SUPFAM" id="SSF53474">
    <property type="entry name" value="alpha/beta-Hydrolases"/>
    <property type="match status" value="1"/>
</dbReference>
<dbReference type="PANTHER" id="PTHR43265">
    <property type="entry name" value="ESTERASE ESTD"/>
    <property type="match status" value="1"/>
</dbReference>
<organism evidence="2 3">
    <name type="scientific">Anaerosolibacter carboniphilus</name>
    <dbReference type="NCBI Taxonomy" id="1417629"/>
    <lineage>
        <taxon>Bacteria</taxon>
        <taxon>Bacillati</taxon>
        <taxon>Bacillota</taxon>
        <taxon>Clostridia</taxon>
        <taxon>Peptostreptococcales</taxon>
        <taxon>Thermotaleaceae</taxon>
        <taxon>Anaerosolibacter</taxon>
    </lineage>
</organism>
<reference evidence="2 3" key="1">
    <citation type="submission" date="2020-08" db="EMBL/GenBank/DDBJ databases">
        <title>Genomic Encyclopedia of Type Strains, Phase IV (KMG-IV): sequencing the most valuable type-strain genomes for metagenomic binning, comparative biology and taxonomic classification.</title>
        <authorList>
            <person name="Goeker M."/>
        </authorList>
    </citation>
    <scope>NUCLEOTIDE SEQUENCE [LARGE SCALE GENOMIC DNA]</scope>
    <source>
        <strain evidence="2 3">DSM 103526</strain>
    </source>
</reference>
<dbReference type="EMBL" id="JACHEN010000032">
    <property type="protein sequence ID" value="MBB6218083.1"/>
    <property type="molecule type" value="Genomic_DNA"/>
</dbReference>
<name>A0A841KXK8_9FIRM</name>
<dbReference type="AlphaFoldDB" id="A0A841KXK8"/>
<dbReference type="InterPro" id="IPR053145">
    <property type="entry name" value="AB_hydrolase_Est10"/>
</dbReference>
<evidence type="ECO:0000259" key="1">
    <source>
        <dbReference type="Pfam" id="PF12146"/>
    </source>
</evidence>
<dbReference type="Proteomes" id="UP000579281">
    <property type="component" value="Unassembled WGS sequence"/>
</dbReference>
<accession>A0A841KXK8</accession>
<feature type="domain" description="Serine aminopeptidase S33" evidence="1">
    <location>
        <begin position="58"/>
        <end position="278"/>
    </location>
</feature>
<dbReference type="Pfam" id="PF12146">
    <property type="entry name" value="Hydrolase_4"/>
    <property type="match status" value="1"/>
</dbReference>
<comment type="caution">
    <text evidence="2">The sequence shown here is derived from an EMBL/GenBank/DDBJ whole genome shotgun (WGS) entry which is preliminary data.</text>
</comment>
<dbReference type="PANTHER" id="PTHR43265:SF1">
    <property type="entry name" value="ESTERASE ESTD"/>
    <property type="match status" value="1"/>
</dbReference>
<dbReference type="Gene3D" id="3.40.50.1820">
    <property type="entry name" value="alpha/beta hydrolase"/>
    <property type="match status" value="1"/>
</dbReference>
<evidence type="ECO:0000313" key="3">
    <source>
        <dbReference type="Proteomes" id="UP000579281"/>
    </source>
</evidence>
<keyword evidence="3" id="KW-1185">Reference proteome</keyword>
<sequence>MQCDFMEKEVMIPGEYLLSATITIPKQEQAVIPGILMIPGTGNVDRDENFTFLSMNILKDLSQVMVQEGFVTLRYDKRGVGKSGGSFYRASFWDLVEDAKAALDFLRAQPYVDRKRIIALGHSEGAIIAAALYGKVAVDGMILLCGFAHSLEEIIERRKNRILQDLDHIKGIKGLLLRLLKAKAFLDWQYRATKKKVMKDKRTVIRIKGKRLNVQWLREHFQYNVMTDLKKVNCPTLVLGGSADVQAASSQVEEIAQAIKGPVESHVIHNLSHILRKDPMAGSVLGGILDYWQQAEKPIDPEVIQILTEWLKRFKE</sequence>
<dbReference type="RefSeq" id="WP_184312579.1">
    <property type="nucleotide sequence ID" value="NZ_JACHEN010000032.1"/>
</dbReference>
<proteinExistence type="predicted"/>
<dbReference type="InterPro" id="IPR022742">
    <property type="entry name" value="Hydrolase_4"/>
</dbReference>
<dbReference type="InterPro" id="IPR029058">
    <property type="entry name" value="AB_hydrolase_fold"/>
</dbReference>
<protein>
    <recommendedName>
        <fullName evidence="1">Serine aminopeptidase S33 domain-containing protein</fullName>
    </recommendedName>
</protein>
<evidence type="ECO:0000313" key="2">
    <source>
        <dbReference type="EMBL" id="MBB6218083.1"/>
    </source>
</evidence>